<sequence length="278" mass="30635">MGSHEMEELPTLLEAHNVNVMGTGEELVVLGHGFGTDQSVWKHILPHLVDNYRIILYDNMGAGTTDPEYFSFQRYSTLHGYADDLLSILDELEIESCIFVGHSVAGMVGCLASIERPFLFSKIIMISASPRYLNDADYFGGFEQEDLNQLFLAMQSNFKAWVSGFAPLAVGADIESPAVQEFGRTFFNIRPDIAFSVAKTVFQSDLRCILAQVSVPCHILQSSKDLAVPVVVSDYLHHSLGGPTVVEILQTEGHLPQLSSPEVVIPVLKRHIAGNIEV</sequence>
<feature type="domain" description="AB hydrolase-1" evidence="2">
    <location>
        <begin position="28"/>
        <end position="265"/>
    </location>
</feature>
<dbReference type="Proteomes" id="UP001497512">
    <property type="component" value="Chromosome 15"/>
</dbReference>
<keyword evidence="4" id="KW-1185">Reference proteome</keyword>
<dbReference type="EMBL" id="OZ019907">
    <property type="protein sequence ID" value="CAK9206521.1"/>
    <property type="molecule type" value="Genomic_DNA"/>
</dbReference>
<dbReference type="Pfam" id="PF12697">
    <property type="entry name" value="Abhydrolase_6"/>
    <property type="match status" value="1"/>
</dbReference>
<reference evidence="3" key="1">
    <citation type="submission" date="2024-02" db="EMBL/GenBank/DDBJ databases">
        <authorList>
            <consortium name="ELIXIR-Norway"/>
            <consortium name="Elixir Norway"/>
        </authorList>
    </citation>
    <scope>NUCLEOTIDE SEQUENCE</scope>
</reference>
<name>A0ABP0TW43_9BRYO</name>
<evidence type="ECO:0000256" key="1">
    <source>
        <dbReference type="ARBA" id="ARBA00008645"/>
    </source>
</evidence>
<organism evidence="3 4">
    <name type="scientific">Sphagnum troendelagicum</name>
    <dbReference type="NCBI Taxonomy" id="128251"/>
    <lineage>
        <taxon>Eukaryota</taxon>
        <taxon>Viridiplantae</taxon>
        <taxon>Streptophyta</taxon>
        <taxon>Embryophyta</taxon>
        <taxon>Bryophyta</taxon>
        <taxon>Sphagnophytina</taxon>
        <taxon>Sphagnopsida</taxon>
        <taxon>Sphagnales</taxon>
        <taxon>Sphagnaceae</taxon>
        <taxon>Sphagnum</taxon>
    </lineage>
</organism>
<dbReference type="PANTHER" id="PTHR43039">
    <property type="entry name" value="ESTERASE-RELATED"/>
    <property type="match status" value="1"/>
</dbReference>
<evidence type="ECO:0000313" key="3">
    <source>
        <dbReference type="EMBL" id="CAK9206521.1"/>
    </source>
</evidence>
<dbReference type="InterPro" id="IPR029058">
    <property type="entry name" value="AB_hydrolase_fold"/>
</dbReference>
<evidence type="ECO:0000313" key="4">
    <source>
        <dbReference type="Proteomes" id="UP001497512"/>
    </source>
</evidence>
<evidence type="ECO:0000259" key="2">
    <source>
        <dbReference type="Pfam" id="PF12697"/>
    </source>
</evidence>
<proteinExistence type="inferred from homology"/>
<comment type="similarity">
    <text evidence="1">Belongs to the AB hydrolase superfamily.</text>
</comment>
<dbReference type="InterPro" id="IPR000073">
    <property type="entry name" value="AB_hydrolase_1"/>
</dbReference>
<protein>
    <recommendedName>
        <fullName evidence="2">AB hydrolase-1 domain-containing protein</fullName>
    </recommendedName>
</protein>
<accession>A0ABP0TW43</accession>
<dbReference type="Gene3D" id="3.40.50.1820">
    <property type="entry name" value="alpha/beta hydrolase"/>
    <property type="match status" value="1"/>
</dbReference>
<dbReference type="SUPFAM" id="SSF53474">
    <property type="entry name" value="alpha/beta-Hydrolases"/>
    <property type="match status" value="1"/>
</dbReference>
<gene>
    <name evidence="3" type="ORF">CSSPTR1EN2_LOCUS8390</name>
</gene>